<dbReference type="InterPro" id="IPR027746">
    <property type="entry name" value="TTL"/>
</dbReference>
<dbReference type="OMA" id="PENDWVV"/>
<dbReference type="NCBIfam" id="TIGR00087">
    <property type="entry name" value="surE"/>
    <property type="match status" value="1"/>
</dbReference>
<evidence type="ECO:0000259" key="1">
    <source>
        <dbReference type="Pfam" id="PF01975"/>
    </source>
</evidence>
<dbReference type="STRING" id="227321.Q5B605"/>
<dbReference type="SUPFAM" id="SSF64167">
    <property type="entry name" value="SurE-like"/>
    <property type="match status" value="1"/>
</dbReference>
<dbReference type="InterPro" id="IPR002828">
    <property type="entry name" value="SurE-like_Pase/nucleotidase"/>
</dbReference>
<accession>C8V5P1</accession>
<dbReference type="Pfam" id="PF01975">
    <property type="entry name" value="SurE"/>
    <property type="match status" value="1"/>
</dbReference>
<dbReference type="InParanoid" id="Q5B605"/>
<reference evidence="3" key="2">
    <citation type="journal article" date="2009" name="Fungal Genet. Biol.">
        <title>The 2008 update of the Aspergillus nidulans genome annotation: a community effort.</title>
        <authorList>
            <person name="Wortman J.R."/>
            <person name="Gilsenan J.M."/>
            <person name="Joardar V."/>
            <person name="Deegan J."/>
            <person name="Clutterbuck J."/>
            <person name="Andersen M.R."/>
            <person name="Archer D."/>
            <person name="Bencina M."/>
            <person name="Braus G."/>
            <person name="Coutinho P."/>
            <person name="von Dohren H."/>
            <person name="Doonan J."/>
            <person name="Driessen A.J."/>
            <person name="Durek P."/>
            <person name="Espeso E."/>
            <person name="Fekete E."/>
            <person name="Flipphi M."/>
            <person name="Estrada C.G."/>
            <person name="Geysens S."/>
            <person name="Goldman G."/>
            <person name="de Groot P.W."/>
            <person name="Hansen K."/>
            <person name="Harris S.D."/>
            <person name="Heinekamp T."/>
            <person name="Helmstaedt K."/>
            <person name="Henrissat B."/>
            <person name="Hofmann G."/>
            <person name="Homan T."/>
            <person name="Horio T."/>
            <person name="Horiuchi H."/>
            <person name="James S."/>
            <person name="Jones M."/>
            <person name="Karaffa L."/>
            <person name="Karanyi Z."/>
            <person name="Kato M."/>
            <person name="Keller N."/>
            <person name="Kelly D.E."/>
            <person name="Kiel J.A."/>
            <person name="Kim J.M."/>
            <person name="van der Klei I.J."/>
            <person name="Klis F.M."/>
            <person name="Kovalchuk A."/>
            <person name="Krasevec N."/>
            <person name="Kubicek C.P."/>
            <person name="Liu B."/>
            <person name="Maccabe A."/>
            <person name="Meyer V."/>
            <person name="Mirabito P."/>
            <person name="Miskei M."/>
            <person name="Mos M."/>
            <person name="Mullins J."/>
            <person name="Nelson D.R."/>
            <person name="Nielsen J."/>
            <person name="Oakley B.R."/>
            <person name="Osmani S.A."/>
            <person name="Pakula T."/>
            <person name="Paszewski A."/>
            <person name="Paulsen I."/>
            <person name="Pilsyk S."/>
            <person name="Pocsi I."/>
            <person name="Punt P.J."/>
            <person name="Ram A.F."/>
            <person name="Ren Q."/>
            <person name="Robellet X."/>
            <person name="Robson G."/>
            <person name="Seiboth B."/>
            <person name="van Solingen P."/>
            <person name="Specht T."/>
            <person name="Sun J."/>
            <person name="Taheri-Talesh N."/>
            <person name="Takeshita N."/>
            <person name="Ussery D."/>
            <person name="vanKuyk P.A."/>
            <person name="Visser H."/>
            <person name="van de Vondervoort P.J."/>
            <person name="de Vries R.P."/>
            <person name="Walton J."/>
            <person name="Xiang X."/>
            <person name="Xiong Y."/>
            <person name="Zeng A.P."/>
            <person name="Brandt B.W."/>
            <person name="Cornell M.J."/>
            <person name="van den Hondel C.A."/>
            <person name="Visser J."/>
            <person name="Oliver S.G."/>
            <person name="Turner G."/>
        </authorList>
    </citation>
    <scope>GENOME REANNOTATION</scope>
    <source>
        <strain evidence="3">FGSC A4 / ATCC 38163 / CBS 112.46 / NRRL 194 / M139</strain>
    </source>
</reference>
<feature type="domain" description="Survival protein SurE-like phosphatase/nucleotidase" evidence="1">
    <location>
        <begin position="44"/>
        <end position="258"/>
    </location>
</feature>
<dbReference type="RefSeq" id="XP_661629.1">
    <property type="nucleotide sequence ID" value="XM_656537.1"/>
</dbReference>
<gene>
    <name evidence="2" type="ORF">ANIA_04025</name>
</gene>
<evidence type="ECO:0000313" key="3">
    <source>
        <dbReference type="Proteomes" id="UP000000560"/>
    </source>
</evidence>
<sequence length="380" mass="41281">MVGMIMKSQDQHLAEAFRGPFPEGAETRRSQTTHLDLSGNLRWLVNDDGPPSRRLSPYVGPLVHALKSAGHLVSVAIPAASRSWIGKAHIIEAPLKATYVPPAAFRNDGTWDELHEVDSESESETEWPWVVITNGTPAACVQLGLFNLFTDRPPIDLVISGPNHGRNASTIYNLSSGTVGGALEAATCGKRGVAVSFGSKDEQPMDIIEAAARLAVRIVHHLMENWDERVELYNLNIPMRLDVETRPVLYTRTLPYYWSRGCLYAEVGGHGAAEAGVGVKKAMTNGITNGHAHVNGEAEKEKVTDIETLSNGVQTNGTKPTSTLRSRDFKWSAELTDMKKALQASEEGTDAHTVLNGSTSVTPLCANFWYVPGLEGPLHL</sequence>
<dbReference type="KEGG" id="ani:ANIA_04025"/>
<dbReference type="InterPro" id="IPR036523">
    <property type="entry name" value="SurE-like_sf"/>
</dbReference>
<protein>
    <submittedName>
        <fullName evidence="2">Acid phosphatase, putative (AFU_orthologue AFUA_1G03660)</fullName>
    </submittedName>
</protein>
<dbReference type="GO" id="GO:0016787">
    <property type="term" value="F:hydrolase activity"/>
    <property type="evidence" value="ECO:0007669"/>
    <property type="project" value="InterPro"/>
</dbReference>
<dbReference type="Proteomes" id="UP000000560">
    <property type="component" value="Chromosome II"/>
</dbReference>
<dbReference type="Gene3D" id="3.40.1210.10">
    <property type="entry name" value="Survival protein SurE-like phosphatase/nucleotidase"/>
    <property type="match status" value="1"/>
</dbReference>
<organism evidence="2 3">
    <name type="scientific">Emericella nidulans (strain FGSC A4 / ATCC 38163 / CBS 112.46 / NRRL 194 / M139)</name>
    <name type="common">Aspergillus nidulans</name>
    <dbReference type="NCBI Taxonomy" id="227321"/>
    <lineage>
        <taxon>Eukaryota</taxon>
        <taxon>Fungi</taxon>
        <taxon>Dikarya</taxon>
        <taxon>Ascomycota</taxon>
        <taxon>Pezizomycotina</taxon>
        <taxon>Eurotiomycetes</taxon>
        <taxon>Eurotiomycetidae</taxon>
        <taxon>Eurotiales</taxon>
        <taxon>Aspergillaceae</taxon>
        <taxon>Aspergillus</taxon>
        <taxon>Aspergillus subgen. Nidulantes</taxon>
    </lineage>
</organism>
<dbReference type="GeneID" id="2873448"/>
<reference evidence="3" key="1">
    <citation type="journal article" date="2005" name="Nature">
        <title>Sequencing of Aspergillus nidulans and comparative analysis with A. fumigatus and A. oryzae.</title>
        <authorList>
            <person name="Galagan J.E."/>
            <person name="Calvo S.E."/>
            <person name="Cuomo C."/>
            <person name="Ma L.J."/>
            <person name="Wortman J.R."/>
            <person name="Batzoglou S."/>
            <person name="Lee S.I."/>
            <person name="Basturkmen M."/>
            <person name="Spevak C.C."/>
            <person name="Clutterbuck J."/>
            <person name="Kapitonov V."/>
            <person name="Jurka J."/>
            <person name="Scazzocchio C."/>
            <person name="Farman M."/>
            <person name="Butler J."/>
            <person name="Purcell S."/>
            <person name="Harris S."/>
            <person name="Braus G.H."/>
            <person name="Draht O."/>
            <person name="Busch S."/>
            <person name="D'Enfert C."/>
            <person name="Bouchier C."/>
            <person name="Goldman G.H."/>
            <person name="Bell-Pedersen D."/>
            <person name="Griffiths-Jones S."/>
            <person name="Doonan J.H."/>
            <person name="Yu J."/>
            <person name="Vienken K."/>
            <person name="Pain A."/>
            <person name="Freitag M."/>
            <person name="Selker E.U."/>
            <person name="Archer D.B."/>
            <person name="Penalva M.A."/>
            <person name="Oakley B.R."/>
            <person name="Momany M."/>
            <person name="Tanaka T."/>
            <person name="Kumagai T."/>
            <person name="Asai K."/>
            <person name="Machida M."/>
            <person name="Nierman W.C."/>
            <person name="Denning D.W."/>
            <person name="Caddick M."/>
            <person name="Hynes M."/>
            <person name="Paoletti M."/>
            <person name="Fischer R."/>
            <person name="Miller B."/>
            <person name="Dyer P."/>
            <person name="Sachs M.S."/>
            <person name="Osmani S.A."/>
            <person name="Birren B.W."/>
        </authorList>
    </citation>
    <scope>NUCLEOTIDE SEQUENCE [LARGE SCALE GENOMIC DNA]</scope>
    <source>
        <strain evidence="3">FGSC A4 / ATCC 38163 / CBS 112.46 / NRRL 194 / M139</strain>
    </source>
</reference>
<keyword evidence="3" id="KW-1185">Reference proteome</keyword>
<dbReference type="EMBL" id="BN001302">
    <property type="protein sequence ID" value="CBF74862.1"/>
    <property type="molecule type" value="Genomic_DNA"/>
</dbReference>
<dbReference type="OrthoDB" id="202825at2759"/>
<name>Q5B605_EMENI</name>
<proteinExistence type="predicted"/>
<dbReference type="eggNOG" id="KOG2157">
    <property type="taxonomic scope" value="Eukaryota"/>
</dbReference>
<accession>Q5B605</accession>
<evidence type="ECO:0000313" key="2">
    <source>
        <dbReference type="EMBL" id="CBF74862.1"/>
    </source>
</evidence>
<dbReference type="HOGENOM" id="CLU_049222_1_0_1"/>
<dbReference type="PANTHER" id="PTHR47551">
    <property type="entry name" value="TUBULIN--TYROSINE LIGASE PBY1-RELATED"/>
    <property type="match status" value="1"/>
</dbReference>
<dbReference type="PANTHER" id="PTHR47551:SF1">
    <property type="entry name" value="TUBULIN--TYROSINE LIGASE PBY1-RELATED"/>
    <property type="match status" value="1"/>
</dbReference>
<dbReference type="AlphaFoldDB" id="Q5B605"/>